<reference evidence="2 4" key="2">
    <citation type="journal article" date="2013" name="Nature">
        <title>Insights into bilaterian evolution from three spiralian genomes.</title>
        <authorList>
            <person name="Simakov O."/>
            <person name="Marletaz F."/>
            <person name="Cho S.J."/>
            <person name="Edsinger-Gonzales E."/>
            <person name="Havlak P."/>
            <person name="Hellsten U."/>
            <person name="Kuo D.H."/>
            <person name="Larsson T."/>
            <person name="Lv J."/>
            <person name="Arendt D."/>
            <person name="Savage R."/>
            <person name="Osoegawa K."/>
            <person name="de Jong P."/>
            <person name="Grimwood J."/>
            <person name="Chapman J.A."/>
            <person name="Shapiro H."/>
            <person name="Aerts A."/>
            <person name="Otillar R.P."/>
            <person name="Terry A.Y."/>
            <person name="Boore J.L."/>
            <person name="Grigoriev I.V."/>
            <person name="Lindberg D.R."/>
            <person name="Seaver E.C."/>
            <person name="Weisblat D.A."/>
            <person name="Putnam N.H."/>
            <person name="Rokhsar D.S."/>
        </authorList>
    </citation>
    <scope>NUCLEOTIDE SEQUENCE</scope>
    <source>
        <strain evidence="2 4">I ESC-2004</strain>
    </source>
</reference>
<dbReference type="Pfam" id="PF09431">
    <property type="entry name" value="SPIN90_LRD"/>
    <property type="match status" value="1"/>
</dbReference>
<evidence type="ECO:0000313" key="2">
    <source>
        <dbReference type="EMBL" id="ELT89621.1"/>
    </source>
</evidence>
<dbReference type="AlphaFoldDB" id="R7TEX6"/>
<feature type="domain" description="SPIN90/Ldb17 leucine-rich" evidence="1">
    <location>
        <begin position="239"/>
        <end position="375"/>
    </location>
</feature>
<dbReference type="OMA" id="RTNASHF"/>
<keyword evidence="4" id="KW-1185">Reference proteome</keyword>
<dbReference type="GO" id="GO:0006897">
    <property type="term" value="P:endocytosis"/>
    <property type="evidence" value="ECO:0007669"/>
    <property type="project" value="TreeGrafter"/>
</dbReference>
<dbReference type="HOGENOM" id="CLU_666105_0_0_1"/>
<reference evidence="3" key="3">
    <citation type="submission" date="2015-06" db="UniProtKB">
        <authorList>
            <consortium name="EnsemblMetazoa"/>
        </authorList>
    </citation>
    <scope>IDENTIFICATION</scope>
</reference>
<dbReference type="EMBL" id="KB311259">
    <property type="protein sequence ID" value="ELT89621.1"/>
    <property type="molecule type" value="Genomic_DNA"/>
</dbReference>
<evidence type="ECO:0000259" key="1">
    <source>
        <dbReference type="Pfam" id="PF09431"/>
    </source>
</evidence>
<accession>R7TEX6</accession>
<dbReference type="EMBL" id="AMQN01014766">
    <property type="status" value="NOT_ANNOTATED_CDS"/>
    <property type="molecule type" value="Genomic_DNA"/>
</dbReference>
<dbReference type="PANTHER" id="PTHR13357:SF1">
    <property type="entry name" value="NCK-INTERACTING PROTEIN WITH SH3 DOMAIN"/>
    <property type="match status" value="1"/>
</dbReference>
<dbReference type="STRING" id="283909.R7TEX6"/>
<gene>
    <name evidence="2" type="ORF">CAPTEDRAFT_130967</name>
</gene>
<reference evidence="4" key="1">
    <citation type="submission" date="2012-12" db="EMBL/GenBank/DDBJ databases">
        <authorList>
            <person name="Hellsten U."/>
            <person name="Grimwood J."/>
            <person name="Chapman J.A."/>
            <person name="Shapiro H."/>
            <person name="Aerts A."/>
            <person name="Otillar R.P."/>
            <person name="Terry A.Y."/>
            <person name="Boore J.L."/>
            <person name="Simakov O."/>
            <person name="Marletaz F."/>
            <person name="Cho S.-J."/>
            <person name="Edsinger-Gonzales E."/>
            <person name="Havlak P."/>
            <person name="Kuo D.-H."/>
            <person name="Larsson T."/>
            <person name="Lv J."/>
            <person name="Arendt D."/>
            <person name="Savage R."/>
            <person name="Osoegawa K."/>
            <person name="de Jong P."/>
            <person name="Lindberg D.R."/>
            <person name="Seaver E.C."/>
            <person name="Weisblat D.A."/>
            <person name="Putnam N.H."/>
            <person name="Grigoriev I.V."/>
            <person name="Rokhsar D.S."/>
        </authorList>
    </citation>
    <scope>NUCLEOTIDE SEQUENCE</scope>
    <source>
        <strain evidence="4">I ESC-2004</strain>
    </source>
</reference>
<dbReference type="GO" id="GO:0071933">
    <property type="term" value="F:Arp2/3 complex binding"/>
    <property type="evidence" value="ECO:0007669"/>
    <property type="project" value="TreeGrafter"/>
</dbReference>
<dbReference type="OrthoDB" id="445362at2759"/>
<dbReference type="InterPro" id="IPR018556">
    <property type="entry name" value="SPIN90/Ldb17_LRD"/>
</dbReference>
<evidence type="ECO:0000313" key="3">
    <source>
        <dbReference type="EnsemblMetazoa" id="CapteP130967"/>
    </source>
</evidence>
<proteinExistence type="predicted"/>
<organism evidence="2">
    <name type="scientific">Capitella teleta</name>
    <name type="common">Polychaete worm</name>
    <dbReference type="NCBI Taxonomy" id="283909"/>
    <lineage>
        <taxon>Eukaryota</taxon>
        <taxon>Metazoa</taxon>
        <taxon>Spiralia</taxon>
        <taxon>Lophotrochozoa</taxon>
        <taxon>Annelida</taxon>
        <taxon>Polychaeta</taxon>
        <taxon>Sedentaria</taxon>
        <taxon>Scolecida</taxon>
        <taxon>Capitellidae</taxon>
        <taxon>Capitella</taxon>
    </lineage>
</organism>
<name>R7TEX6_CAPTE</name>
<sequence>VPSGLGGELVEILRKETKLSHAMSQTAVKLVLTHLANRMPSLNTVMVDLLNNVYDSNSKVILFYFFVGNHDTERLSEILMGLAECKEDSQQRSWFLHEDEHKISSYLEELISIAGNADPNVTRRVIAQDKYQAIHDLVLYYQMETRVTLRLLLLQAFGILCSLHAQIISELLGSVLPLELARDMLTDFQDKRKLMFSGLLLSMIFCMGEAIPIQYYEHLNESFISYLIDGIERPVTDGDEQIPDTFLRLILSYNLHFELPEENIIMRALASRGTAKTFTEMLMLLVNRQDDPVRMFEHEPRPPNSVLKFLSDLYSTQKTANLLYRNDAMVLIDIVLRQLTDLSAGDGMRTEYLSLLHLILSNSDYVIHKYRQKEIGHCLTSIINEEGSESQMDKHIVKRIWTDFSGLFSNSP</sequence>
<feature type="non-terminal residue" evidence="2">
    <location>
        <position position="1"/>
    </location>
</feature>
<dbReference type="EnsemblMetazoa" id="CapteT130967">
    <property type="protein sequence ID" value="CapteP130967"/>
    <property type="gene ID" value="CapteG130967"/>
</dbReference>
<dbReference type="Proteomes" id="UP000014760">
    <property type="component" value="Unassembled WGS sequence"/>
</dbReference>
<evidence type="ECO:0000313" key="4">
    <source>
        <dbReference type="Proteomes" id="UP000014760"/>
    </source>
</evidence>
<protein>
    <recommendedName>
        <fullName evidence="1">SPIN90/Ldb17 leucine-rich domain-containing protein</fullName>
    </recommendedName>
</protein>
<dbReference type="InterPro" id="IPR030125">
    <property type="entry name" value="SPIN90/Ldb17"/>
</dbReference>
<dbReference type="PANTHER" id="PTHR13357">
    <property type="entry name" value="SH3 ADAPTER PROTEIN SPIN90 NCK INTERACTING PROTEIN WITH SH3 DOMAIN"/>
    <property type="match status" value="1"/>
</dbReference>